<dbReference type="Proteomes" id="UP001159042">
    <property type="component" value="Unassembled WGS sequence"/>
</dbReference>
<reference evidence="1 2" key="1">
    <citation type="journal article" date="2023" name="Insect Mol. Biol.">
        <title>Genome sequencing provides insights into the evolution of gene families encoding plant cell wall-degrading enzymes in longhorned beetles.</title>
        <authorList>
            <person name="Shin N.R."/>
            <person name="Okamura Y."/>
            <person name="Kirsch R."/>
            <person name="Pauchet Y."/>
        </authorList>
    </citation>
    <scope>NUCLEOTIDE SEQUENCE [LARGE SCALE GENOMIC DNA]</scope>
    <source>
        <strain evidence="1">EAD_L_NR</strain>
    </source>
</reference>
<evidence type="ECO:0008006" key="3">
    <source>
        <dbReference type="Google" id="ProtNLM"/>
    </source>
</evidence>
<sequence length="133" mass="15427">MDVEVAAAAYIYIHYALEAKKRKQKQRRWWQTELFRNRTKNGANNLLAELKMQKISDFEYLLNAIGPKIGKQDTQFRKAISVQERLAVTLRFLATGDSYTSLQYLFRISKQSISEIVPEVCQALIDELKGNIQ</sequence>
<feature type="non-terminal residue" evidence="1">
    <location>
        <position position="133"/>
    </location>
</feature>
<dbReference type="AlphaFoldDB" id="A0AAV8V4W5"/>
<comment type="caution">
    <text evidence="1">The sequence shown here is derived from an EMBL/GenBank/DDBJ whole genome shotgun (WGS) entry which is preliminary data.</text>
</comment>
<evidence type="ECO:0000313" key="2">
    <source>
        <dbReference type="Proteomes" id="UP001159042"/>
    </source>
</evidence>
<protein>
    <recommendedName>
        <fullName evidence="3">Nuclease HARBI1</fullName>
    </recommendedName>
</protein>
<dbReference type="EMBL" id="JANEYG010000706">
    <property type="protein sequence ID" value="KAJ8909276.1"/>
    <property type="molecule type" value="Genomic_DNA"/>
</dbReference>
<evidence type="ECO:0000313" key="1">
    <source>
        <dbReference type="EMBL" id="KAJ8909276.1"/>
    </source>
</evidence>
<proteinExistence type="predicted"/>
<accession>A0AAV8V4W5</accession>
<name>A0AAV8V4W5_9CUCU</name>
<gene>
    <name evidence="1" type="ORF">NQ315_008882</name>
</gene>
<keyword evidence="2" id="KW-1185">Reference proteome</keyword>
<organism evidence="1 2">
    <name type="scientific">Exocentrus adspersus</name>
    <dbReference type="NCBI Taxonomy" id="1586481"/>
    <lineage>
        <taxon>Eukaryota</taxon>
        <taxon>Metazoa</taxon>
        <taxon>Ecdysozoa</taxon>
        <taxon>Arthropoda</taxon>
        <taxon>Hexapoda</taxon>
        <taxon>Insecta</taxon>
        <taxon>Pterygota</taxon>
        <taxon>Neoptera</taxon>
        <taxon>Endopterygota</taxon>
        <taxon>Coleoptera</taxon>
        <taxon>Polyphaga</taxon>
        <taxon>Cucujiformia</taxon>
        <taxon>Chrysomeloidea</taxon>
        <taxon>Cerambycidae</taxon>
        <taxon>Lamiinae</taxon>
        <taxon>Acanthocinini</taxon>
        <taxon>Exocentrus</taxon>
    </lineage>
</organism>